<evidence type="ECO:0000313" key="1">
    <source>
        <dbReference type="EMBL" id="GAG30772.1"/>
    </source>
</evidence>
<reference evidence="1" key="1">
    <citation type="journal article" date="2014" name="Front. Microbiol.">
        <title>High frequency of phylogenetically diverse reductive dehalogenase-homologous genes in deep subseafloor sedimentary metagenomes.</title>
        <authorList>
            <person name="Kawai M."/>
            <person name="Futagami T."/>
            <person name="Toyoda A."/>
            <person name="Takaki Y."/>
            <person name="Nishi S."/>
            <person name="Hori S."/>
            <person name="Arai W."/>
            <person name="Tsubouchi T."/>
            <person name="Morono Y."/>
            <person name="Uchiyama I."/>
            <person name="Ito T."/>
            <person name="Fujiyama A."/>
            <person name="Inagaki F."/>
            <person name="Takami H."/>
        </authorList>
    </citation>
    <scope>NUCLEOTIDE SEQUENCE</scope>
    <source>
        <strain evidence="1">Expedition CK06-06</strain>
    </source>
</reference>
<feature type="non-terminal residue" evidence="1">
    <location>
        <position position="1"/>
    </location>
</feature>
<comment type="caution">
    <text evidence="1">The sequence shown here is derived from an EMBL/GenBank/DDBJ whole genome shotgun (WGS) entry which is preliminary data.</text>
</comment>
<name>X0X5U5_9ZZZZ</name>
<organism evidence="1">
    <name type="scientific">marine sediment metagenome</name>
    <dbReference type="NCBI Taxonomy" id="412755"/>
    <lineage>
        <taxon>unclassified sequences</taxon>
        <taxon>metagenomes</taxon>
        <taxon>ecological metagenomes</taxon>
    </lineage>
</organism>
<accession>X0X5U5</accession>
<dbReference type="AlphaFoldDB" id="X0X5U5"/>
<proteinExistence type="predicted"/>
<gene>
    <name evidence="1" type="ORF">S01H1_73671</name>
</gene>
<protein>
    <submittedName>
        <fullName evidence="1">Uncharacterized protein</fullName>
    </submittedName>
</protein>
<dbReference type="EMBL" id="BARS01049238">
    <property type="protein sequence ID" value="GAG30772.1"/>
    <property type="molecule type" value="Genomic_DNA"/>
</dbReference>
<sequence>RGTAHLVNGRATVTFPDHFTAVATSQGMTVQITPHSAESKGLAVVERSIKGFVVRELSSGTGTYDFDYTVMTVRQGHEDYRVIRPNTEALPAEAVEAGDADGIADTEVR</sequence>